<accession>A0AAD4WD55</accession>
<dbReference type="Gene3D" id="3.40.50.2000">
    <property type="entry name" value="Glycogen Phosphorylase B"/>
    <property type="match status" value="4"/>
</dbReference>
<keyword evidence="2" id="KW-0808">Transferase</keyword>
<dbReference type="CDD" id="cd03784">
    <property type="entry name" value="GT1_Gtf-like"/>
    <property type="match status" value="2"/>
</dbReference>
<dbReference type="GO" id="GO:0080043">
    <property type="term" value="F:quercetin 3-O-glucosyltransferase activity"/>
    <property type="evidence" value="ECO:0007669"/>
    <property type="project" value="TreeGrafter"/>
</dbReference>
<dbReference type="FunFam" id="3.40.50.2000:FF:000027">
    <property type="entry name" value="Glycosyltransferase"/>
    <property type="match status" value="1"/>
</dbReference>
<dbReference type="SUPFAM" id="SSF53756">
    <property type="entry name" value="UDP-Glycosyltransferase/glycogen phosphorylase"/>
    <property type="match status" value="2"/>
</dbReference>
<evidence type="ECO:0000256" key="1">
    <source>
        <dbReference type="ARBA" id="ARBA00009995"/>
    </source>
</evidence>
<dbReference type="GO" id="GO:0080044">
    <property type="term" value="F:quercetin 7-O-glucosyltransferase activity"/>
    <property type="evidence" value="ECO:0007669"/>
    <property type="project" value="TreeGrafter"/>
</dbReference>
<comment type="caution">
    <text evidence="3">The sequence shown here is derived from an EMBL/GenBank/DDBJ whole genome shotgun (WGS) entry which is preliminary data.</text>
</comment>
<protein>
    <submittedName>
        <fullName evidence="3">Uncharacterized protein</fullName>
    </submittedName>
</protein>
<gene>
    <name evidence="3" type="ORF">L3X38_019250</name>
</gene>
<dbReference type="InterPro" id="IPR035595">
    <property type="entry name" value="UDP_glycos_trans_CS"/>
</dbReference>
<dbReference type="AlphaFoldDB" id="A0AAD4WD55"/>
<evidence type="ECO:0000256" key="2">
    <source>
        <dbReference type="ARBA" id="ARBA00022679"/>
    </source>
</evidence>
<organism evidence="3 4">
    <name type="scientific">Prunus dulcis</name>
    <name type="common">Almond</name>
    <name type="synonym">Amygdalus dulcis</name>
    <dbReference type="NCBI Taxonomy" id="3755"/>
    <lineage>
        <taxon>Eukaryota</taxon>
        <taxon>Viridiplantae</taxon>
        <taxon>Streptophyta</taxon>
        <taxon>Embryophyta</taxon>
        <taxon>Tracheophyta</taxon>
        <taxon>Spermatophyta</taxon>
        <taxon>Magnoliopsida</taxon>
        <taxon>eudicotyledons</taxon>
        <taxon>Gunneridae</taxon>
        <taxon>Pentapetalae</taxon>
        <taxon>rosids</taxon>
        <taxon>fabids</taxon>
        <taxon>Rosales</taxon>
        <taxon>Rosaceae</taxon>
        <taxon>Amygdaloideae</taxon>
        <taxon>Amygdaleae</taxon>
        <taxon>Prunus</taxon>
    </lineage>
</organism>
<reference evidence="3 4" key="1">
    <citation type="journal article" date="2022" name="G3 (Bethesda)">
        <title>Whole-genome sequence and methylome profiling of the almond [Prunus dulcis (Mill.) D.A. Webb] cultivar 'Nonpareil'.</title>
        <authorList>
            <person name="D'Amico-Willman K.M."/>
            <person name="Ouma W.Z."/>
            <person name="Meulia T."/>
            <person name="Sideli G.M."/>
            <person name="Gradziel T.M."/>
            <person name="Fresnedo-Ramirez J."/>
        </authorList>
    </citation>
    <scope>NUCLEOTIDE SEQUENCE [LARGE SCALE GENOMIC DNA]</scope>
    <source>
        <strain evidence="3">Clone GOH B32 T37-40</strain>
    </source>
</reference>
<dbReference type="PANTHER" id="PTHR11926:SF1516">
    <property type="entry name" value="GLYCOSYLTRANSFERASE"/>
    <property type="match status" value="1"/>
</dbReference>
<proteinExistence type="inferred from homology"/>
<dbReference type="EMBL" id="JAJFAZ020000003">
    <property type="protein sequence ID" value="KAI5339976.1"/>
    <property type="molecule type" value="Genomic_DNA"/>
</dbReference>
<dbReference type="PANTHER" id="PTHR11926">
    <property type="entry name" value="GLUCOSYL/GLUCURONOSYL TRANSFERASES"/>
    <property type="match status" value="1"/>
</dbReference>
<name>A0AAD4WD55_PRUDU</name>
<dbReference type="Proteomes" id="UP001054821">
    <property type="component" value="Chromosome 3"/>
</dbReference>
<evidence type="ECO:0000313" key="4">
    <source>
        <dbReference type="Proteomes" id="UP001054821"/>
    </source>
</evidence>
<evidence type="ECO:0000313" key="3">
    <source>
        <dbReference type="EMBL" id="KAI5339976.1"/>
    </source>
</evidence>
<dbReference type="Pfam" id="PF00201">
    <property type="entry name" value="UDPGT"/>
    <property type="match status" value="2"/>
</dbReference>
<dbReference type="FunFam" id="3.40.50.2000:FF:000055">
    <property type="entry name" value="Glycosyltransferase"/>
    <property type="match status" value="1"/>
</dbReference>
<comment type="similarity">
    <text evidence="1">Belongs to the UDP-glycosyltransferase family.</text>
</comment>
<sequence>MSSIEVQGNKPHAVCIPFPIQSHIKAMLKLAKLLHHRGFHITFVNTEFNHRRFLKSLGPHSLDGLPDFQFETIPDGIPASDEDAGQNAYLLCDSIRKNFLAVFRNLLLKLNDMETSNNSSNPPVTCIVSDGFMTFSITAAEELGIPVALFFTIAAIGFMGFKQYPTLVEKGLAPLKEESYLTNGFLDQVIDWVPVTKAIRLKDLPNYFQTTNPNDILFKLTLEAMDRVDKASAVVLHTFDELEADVLHALSSLPPPVYTIGPLQFLLNQIPQHPLKSMGYSLWKEETAWFQWLNAKVPNSVVYVNFGSIVVIKSEDLIEFCWGLANSKLPFFWVVRPDLLVGESAILPPEFVAETKGRGLVASWCPQEQVLSHPSIGGFLTHSGWNSTIESLSAGVPMLCWPFFAEQRINCVYTCNEWGIGLEINNDAKRDQVEKLIKELMEGEKGKKMKTKAMEWKKLAEKAISPDVPLQSHIKAMLKLAKLFHHRGFHVTFVNTEFNHKRFLQSLGPNSLDGLPDFRFETFPDGLPVKRNDRAASSNTNPPVTCIVSDGLMPFPITAAEKLGIPYAMIFTISAGGFMGSKQYPALVEKGLTPLKDESYFTNGFLDKVIDWIPGMKGIHLRELLTVFRITNPDNIFFKLTVETMDRVDKASAVVLLTFDALEQEILDALSSMLIPPIYTIGPIELLLVNQIPEDPLNLAVMTPELLVEFGWVLANTNYPFLWVIRPDFIVGESAIFAPEFVAETKGRGVIVNWCPREQVLNHPSVGGGFLTHSGWNSTIESLSAGVPMIRSAYDMR</sequence>
<keyword evidence="4" id="KW-1185">Reference proteome</keyword>
<dbReference type="InterPro" id="IPR002213">
    <property type="entry name" value="UDP_glucos_trans"/>
</dbReference>
<dbReference type="PROSITE" id="PS00375">
    <property type="entry name" value="UDPGT"/>
    <property type="match status" value="1"/>
</dbReference>